<protein>
    <recommendedName>
        <fullName evidence="9">4-hydroxy-tetrahydrodipicolinate reductase</fullName>
        <ecNumber evidence="9">1.17.1.8</ecNumber>
    </recommendedName>
</protein>
<keyword evidence="7" id="KW-0457">Lysine biosynthesis</keyword>
<keyword evidence="4" id="KW-0220">Diaminopimelate biosynthesis</keyword>
<evidence type="ECO:0000313" key="14">
    <source>
        <dbReference type="EMBL" id="MBE1206141.1"/>
    </source>
</evidence>
<comment type="pathway">
    <text evidence="8">Amino-acid biosynthesis; L-lysine biosynthesis via DAP pathway; (S)-tetrahydrodipicolinate from L-aspartate: step 4/4.</text>
</comment>
<dbReference type="CDD" id="cd02274">
    <property type="entry name" value="DHDPR_N"/>
    <property type="match status" value="1"/>
</dbReference>
<feature type="domain" description="Dihydrodipicolinate reductase N-terminal" evidence="12">
    <location>
        <begin position="1"/>
        <end position="118"/>
    </location>
</feature>
<keyword evidence="15" id="KW-1185">Reference proteome</keyword>
<dbReference type="InterPro" id="IPR000846">
    <property type="entry name" value="DapB_N"/>
</dbReference>
<dbReference type="Proteomes" id="UP000598227">
    <property type="component" value="Unassembled WGS sequence"/>
</dbReference>
<dbReference type="RefSeq" id="WP_192567412.1">
    <property type="nucleotide sequence ID" value="NZ_JACZEP010000005.1"/>
</dbReference>
<evidence type="ECO:0000256" key="7">
    <source>
        <dbReference type="ARBA" id="ARBA00023154"/>
    </source>
</evidence>
<comment type="similarity">
    <text evidence="1">Belongs to the DapB family.</text>
</comment>
<proteinExistence type="inferred from homology"/>
<dbReference type="Pfam" id="PF01113">
    <property type="entry name" value="DapB_N"/>
    <property type="match status" value="1"/>
</dbReference>
<dbReference type="InterPro" id="IPR022663">
    <property type="entry name" value="DapB_C"/>
</dbReference>
<accession>A0ABR9GR62</accession>
<dbReference type="EMBL" id="JACZEP010000005">
    <property type="protein sequence ID" value="MBE1206141.1"/>
    <property type="molecule type" value="Genomic_DNA"/>
</dbReference>
<evidence type="ECO:0000256" key="11">
    <source>
        <dbReference type="ARBA" id="ARBA00049396"/>
    </source>
</evidence>
<dbReference type="EC" id="1.17.1.8" evidence="9"/>
<evidence type="ECO:0000259" key="12">
    <source>
        <dbReference type="Pfam" id="PF01113"/>
    </source>
</evidence>
<evidence type="ECO:0000256" key="8">
    <source>
        <dbReference type="ARBA" id="ARBA00037922"/>
    </source>
</evidence>
<evidence type="ECO:0000256" key="10">
    <source>
        <dbReference type="ARBA" id="ARBA00049080"/>
    </source>
</evidence>
<organism evidence="14 15">
    <name type="scientific">Aminobacter carboxidus</name>
    <dbReference type="NCBI Taxonomy" id="376165"/>
    <lineage>
        <taxon>Bacteria</taxon>
        <taxon>Pseudomonadati</taxon>
        <taxon>Pseudomonadota</taxon>
        <taxon>Alphaproteobacteria</taxon>
        <taxon>Hyphomicrobiales</taxon>
        <taxon>Phyllobacteriaceae</taxon>
        <taxon>Aminobacter</taxon>
    </lineage>
</organism>
<dbReference type="Gene3D" id="3.40.50.720">
    <property type="entry name" value="NAD(P)-binding Rossmann-like Domain"/>
    <property type="match status" value="1"/>
</dbReference>
<evidence type="ECO:0000256" key="6">
    <source>
        <dbReference type="ARBA" id="ARBA00023027"/>
    </source>
</evidence>
<evidence type="ECO:0000256" key="3">
    <source>
        <dbReference type="ARBA" id="ARBA00022857"/>
    </source>
</evidence>
<dbReference type="InterPro" id="IPR023940">
    <property type="entry name" value="DHDPR_bac"/>
</dbReference>
<keyword evidence="2" id="KW-0028">Amino-acid biosynthesis</keyword>
<evidence type="ECO:0000256" key="2">
    <source>
        <dbReference type="ARBA" id="ARBA00022605"/>
    </source>
</evidence>
<evidence type="ECO:0000256" key="5">
    <source>
        <dbReference type="ARBA" id="ARBA00023002"/>
    </source>
</evidence>
<name>A0ABR9GR62_9HYPH</name>
<feature type="domain" description="Dihydrodipicolinate reductase C-terminal" evidence="13">
    <location>
        <begin position="123"/>
        <end position="234"/>
    </location>
</feature>
<dbReference type="InterPro" id="IPR036291">
    <property type="entry name" value="NAD(P)-bd_dom_sf"/>
</dbReference>
<evidence type="ECO:0000256" key="4">
    <source>
        <dbReference type="ARBA" id="ARBA00022915"/>
    </source>
</evidence>
<dbReference type="Gene3D" id="3.30.360.10">
    <property type="entry name" value="Dihydrodipicolinate Reductase, domain 2"/>
    <property type="match status" value="1"/>
</dbReference>
<comment type="catalytic activity">
    <reaction evidence="10">
        <text>(S)-2,3,4,5-tetrahydrodipicolinate + NADP(+) + H2O = (2S,4S)-4-hydroxy-2,3,4,5-tetrahydrodipicolinate + NADPH + H(+)</text>
        <dbReference type="Rhea" id="RHEA:35331"/>
        <dbReference type="ChEBI" id="CHEBI:15377"/>
        <dbReference type="ChEBI" id="CHEBI:15378"/>
        <dbReference type="ChEBI" id="CHEBI:16845"/>
        <dbReference type="ChEBI" id="CHEBI:57783"/>
        <dbReference type="ChEBI" id="CHEBI:58349"/>
        <dbReference type="ChEBI" id="CHEBI:67139"/>
        <dbReference type="EC" id="1.17.1.8"/>
    </reaction>
</comment>
<sequence length="248" mass="25880">MRIGVVGASGRVGTRLVESILANPGLELAAALVSPSSNLIGRPVANGSLVYRPAAAAMKSNCDVMIDFSTPAASMALQNAMGAKRIPMVIGTTGYTAEQDARLTALSRFRPLLISANFALGFEAFTQVAFGFARQLPGVEPTVVEAHEHSRPSAVSGPSDLLAKGLQAERSSVMGFAAGATTVVTRRKSNTAGFNEVRFNLGSCEVSLTFVVHTLAAYAEGAISAAQWLVSEAPAIGRFSCADCFKIR</sequence>
<evidence type="ECO:0000313" key="15">
    <source>
        <dbReference type="Proteomes" id="UP000598227"/>
    </source>
</evidence>
<evidence type="ECO:0000256" key="1">
    <source>
        <dbReference type="ARBA" id="ARBA00006642"/>
    </source>
</evidence>
<dbReference type="PANTHER" id="PTHR20836">
    <property type="entry name" value="DIHYDRODIPICOLINATE REDUCTASE"/>
    <property type="match status" value="1"/>
</dbReference>
<dbReference type="PIRSF" id="PIRSF000161">
    <property type="entry name" value="DHPR"/>
    <property type="match status" value="1"/>
</dbReference>
<comment type="caution">
    <text evidence="14">The sequence shown here is derived from an EMBL/GenBank/DDBJ whole genome shotgun (WGS) entry which is preliminary data.</text>
</comment>
<evidence type="ECO:0000259" key="13">
    <source>
        <dbReference type="Pfam" id="PF05173"/>
    </source>
</evidence>
<dbReference type="SUPFAM" id="SSF51735">
    <property type="entry name" value="NAD(P)-binding Rossmann-fold domains"/>
    <property type="match status" value="1"/>
</dbReference>
<evidence type="ECO:0000256" key="9">
    <source>
        <dbReference type="ARBA" id="ARBA00038983"/>
    </source>
</evidence>
<reference evidence="14 15" key="1">
    <citation type="submission" date="2020-09" db="EMBL/GenBank/DDBJ databases">
        <title>Draft Genome Sequence of Aminobacter carboxidus type strain DSM 1086, a soil Gram-negative carboxydobacterium.</title>
        <authorList>
            <person name="Turrini P."/>
            <person name="Tescari M."/>
            <person name="Artuso I."/>
            <person name="Lugli G.A."/>
            <person name="Frangipani E."/>
            <person name="Ventura M."/>
            <person name="Visca P."/>
        </authorList>
    </citation>
    <scope>NUCLEOTIDE SEQUENCE [LARGE SCALE GENOMIC DNA]</scope>
    <source>
        <strain evidence="14 15">DSM 1086</strain>
    </source>
</reference>
<gene>
    <name evidence="14" type="ORF">IHE39_17740</name>
</gene>
<keyword evidence="6" id="KW-0520">NAD</keyword>
<comment type="catalytic activity">
    <reaction evidence="11">
        <text>(S)-2,3,4,5-tetrahydrodipicolinate + NAD(+) + H2O = (2S,4S)-4-hydroxy-2,3,4,5-tetrahydrodipicolinate + NADH + H(+)</text>
        <dbReference type="Rhea" id="RHEA:35323"/>
        <dbReference type="ChEBI" id="CHEBI:15377"/>
        <dbReference type="ChEBI" id="CHEBI:15378"/>
        <dbReference type="ChEBI" id="CHEBI:16845"/>
        <dbReference type="ChEBI" id="CHEBI:57540"/>
        <dbReference type="ChEBI" id="CHEBI:57945"/>
        <dbReference type="ChEBI" id="CHEBI:67139"/>
        <dbReference type="EC" id="1.17.1.8"/>
    </reaction>
</comment>
<dbReference type="Pfam" id="PF05173">
    <property type="entry name" value="DapB_C"/>
    <property type="match status" value="1"/>
</dbReference>
<keyword evidence="5" id="KW-0560">Oxidoreductase</keyword>
<keyword evidence="3" id="KW-0521">NADP</keyword>
<dbReference type="PANTHER" id="PTHR20836:SF0">
    <property type="entry name" value="4-HYDROXY-TETRAHYDRODIPICOLINATE REDUCTASE 1, CHLOROPLASTIC-RELATED"/>
    <property type="match status" value="1"/>
</dbReference>